<reference evidence="1 2" key="1">
    <citation type="submission" date="2019-03" db="EMBL/GenBank/DDBJ databases">
        <title>Genomics of glacier-inhabiting Cryobacterium strains.</title>
        <authorList>
            <person name="Liu Q."/>
            <person name="Xin Y.-H."/>
        </authorList>
    </citation>
    <scope>NUCLEOTIDE SEQUENCE [LARGE SCALE GENOMIC DNA]</scope>
    <source>
        <strain evidence="1 2">TMT2-16</strain>
    </source>
</reference>
<sequence length="63" mass="6801">MSRHDLDELYDLTLRAGLGTDVIILSALAGEDVVPADVYRSLEQLVPARYALQEEGAGTVAEL</sequence>
<gene>
    <name evidence="1" type="ORF">E3T25_10520</name>
</gene>
<keyword evidence="2" id="KW-1185">Reference proteome</keyword>
<dbReference type="EMBL" id="SOGO01000031">
    <property type="protein sequence ID" value="TFD01648.1"/>
    <property type="molecule type" value="Genomic_DNA"/>
</dbReference>
<evidence type="ECO:0000313" key="2">
    <source>
        <dbReference type="Proteomes" id="UP000297851"/>
    </source>
</evidence>
<organism evidence="1 2">
    <name type="scientific">Cryobacterium sandaracinum</name>
    <dbReference type="NCBI Taxonomy" id="1259247"/>
    <lineage>
        <taxon>Bacteria</taxon>
        <taxon>Bacillati</taxon>
        <taxon>Actinomycetota</taxon>
        <taxon>Actinomycetes</taxon>
        <taxon>Micrococcales</taxon>
        <taxon>Microbacteriaceae</taxon>
        <taxon>Cryobacterium</taxon>
    </lineage>
</organism>
<comment type="caution">
    <text evidence="1">The sequence shown here is derived from an EMBL/GenBank/DDBJ whole genome shotgun (WGS) entry which is preliminary data.</text>
</comment>
<dbReference type="RefSeq" id="WP_134343145.1">
    <property type="nucleotide sequence ID" value="NZ_SOGO01000031.1"/>
</dbReference>
<accession>A0ABY2J9N1</accession>
<dbReference type="Proteomes" id="UP000297851">
    <property type="component" value="Unassembled WGS sequence"/>
</dbReference>
<proteinExistence type="predicted"/>
<protein>
    <submittedName>
        <fullName evidence="1">Uncharacterized protein</fullName>
    </submittedName>
</protein>
<evidence type="ECO:0000313" key="1">
    <source>
        <dbReference type="EMBL" id="TFD01648.1"/>
    </source>
</evidence>
<name>A0ABY2J9N1_9MICO</name>